<dbReference type="EMBL" id="JPGY02000001">
    <property type="protein sequence ID" value="KRU14184.1"/>
    <property type="molecule type" value="Genomic_DNA"/>
</dbReference>
<dbReference type="GO" id="GO:0006313">
    <property type="term" value="P:DNA transposition"/>
    <property type="evidence" value="ECO:0007669"/>
    <property type="project" value="InterPro"/>
</dbReference>
<dbReference type="InterPro" id="IPR002686">
    <property type="entry name" value="Transposase_17"/>
</dbReference>
<dbReference type="EMBL" id="CP009268">
    <property type="protein sequence ID" value="AJA53791.1"/>
    <property type="molecule type" value="Genomic_DNA"/>
</dbReference>
<dbReference type="eggNOG" id="COG1943">
    <property type="taxonomic scope" value="Bacteria"/>
</dbReference>
<reference evidence="2 5" key="1">
    <citation type="journal article" date="2015" name="Genome Announc.">
        <title>Complete Genome Sequence of the Nitrogen-Fixing and Solvent-Producing Clostridium pasteurianum DSM 525.</title>
        <authorList>
            <person name="Poehlein A."/>
            <person name="Grosse-Honebrink A."/>
            <person name="Zhang Y."/>
            <person name="Minton N.P."/>
            <person name="Daniel R."/>
        </authorList>
    </citation>
    <scope>NUCLEOTIDE SEQUENCE [LARGE SCALE GENOMIC DNA]</scope>
    <source>
        <strain evidence="2">DSM 525</strain>
        <strain evidence="5">DSM 525 / ATCC 6013</strain>
    </source>
</reference>
<dbReference type="InterPro" id="IPR036515">
    <property type="entry name" value="Transposase_17_sf"/>
</dbReference>
<dbReference type="GO" id="GO:0003677">
    <property type="term" value="F:DNA binding"/>
    <property type="evidence" value="ECO:0007669"/>
    <property type="project" value="InterPro"/>
</dbReference>
<name>A0A0H3JAS6_CLOPA</name>
<organism evidence="2 5">
    <name type="scientific">Clostridium pasteurianum DSM 525 = ATCC 6013</name>
    <dbReference type="NCBI Taxonomy" id="1262449"/>
    <lineage>
        <taxon>Bacteria</taxon>
        <taxon>Bacillati</taxon>
        <taxon>Bacillota</taxon>
        <taxon>Clostridia</taxon>
        <taxon>Eubacteriales</taxon>
        <taxon>Clostridiaceae</taxon>
        <taxon>Clostridium</taxon>
    </lineage>
</organism>
<dbReference type="Proteomes" id="UP000028042">
    <property type="component" value="Unassembled WGS sequence"/>
</dbReference>
<keyword evidence="5" id="KW-1185">Reference proteome</keyword>
<evidence type="ECO:0000313" key="2">
    <source>
        <dbReference type="EMBL" id="AJA53791.1"/>
    </source>
</evidence>
<evidence type="ECO:0000313" key="4">
    <source>
        <dbReference type="Proteomes" id="UP000028042"/>
    </source>
</evidence>
<evidence type="ECO:0000259" key="1">
    <source>
        <dbReference type="Pfam" id="PF01797"/>
    </source>
</evidence>
<dbReference type="GO" id="GO:0004803">
    <property type="term" value="F:transposase activity"/>
    <property type="evidence" value="ECO:0007669"/>
    <property type="project" value="InterPro"/>
</dbReference>
<evidence type="ECO:0000313" key="3">
    <source>
        <dbReference type="EMBL" id="KRU14184.1"/>
    </source>
</evidence>
<gene>
    <name evidence="2" type="ORF">CLPA_c37650</name>
    <name evidence="3" type="ORF">CP6013_03440</name>
</gene>
<dbReference type="KEGG" id="cpae:CPAST_c37650"/>
<reference evidence="3 4" key="3">
    <citation type="journal article" name="Genome Announc.">
        <title>Improved Draft Genome Sequence of Clostridium pasteurianum Strain ATCC 6013 (DSM 525) Using a Hybrid Next-Generation Sequencing Approach.</title>
        <authorList>
            <person name="Pyne M.E."/>
            <person name="Utturkar S."/>
            <person name="Brown S.D."/>
            <person name="Moo-Young M."/>
            <person name="Chung D.A."/>
            <person name="Chou C.P."/>
        </authorList>
    </citation>
    <scope>NUCLEOTIDE SEQUENCE [LARGE SCALE GENOMIC DNA]</scope>
    <source>
        <strain evidence="3 4">ATCC 6013</strain>
    </source>
</reference>
<evidence type="ECO:0000313" key="5">
    <source>
        <dbReference type="Proteomes" id="UP000030905"/>
    </source>
</evidence>
<dbReference type="Proteomes" id="UP000030905">
    <property type="component" value="Chromosome"/>
</dbReference>
<feature type="domain" description="Transposase IS200-like" evidence="1">
    <location>
        <begin position="10"/>
        <end position="57"/>
    </location>
</feature>
<proteinExistence type="predicted"/>
<accession>A0A0H3JAS6</accession>
<dbReference type="Gene3D" id="3.30.70.1290">
    <property type="entry name" value="Transposase IS200-like"/>
    <property type="match status" value="1"/>
</dbReference>
<protein>
    <submittedName>
        <fullName evidence="2">Transposase IS200 like</fullName>
    </submittedName>
    <submittedName>
        <fullName evidence="3">Transposase IS200-family protein</fullName>
    </submittedName>
</protein>
<sequence length="58" mass="7070">MVYYNKGSHTVHKIEYHIVWVTKYRYEMLNKSMKIRLIELIKQRCDARNIKILKGCIV</sequence>
<reference evidence="3" key="2">
    <citation type="submission" date="2015-10" db="EMBL/GenBank/DDBJ databases">
        <title>Improved Draft Genome Sequence of Clostridium pasteurianum Strain ATCC 6013 (DSM 525) Using a Hybrid Next-Generation Sequencing Approach.</title>
        <authorList>
            <person name="Pyne M.E."/>
            <person name="Utturkar S.M."/>
            <person name="Brown S.D."/>
            <person name="Moo-Young M."/>
            <person name="Chung D.A."/>
            <person name="Chou P.C."/>
        </authorList>
    </citation>
    <scope>NUCLEOTIDE SEQUENCE</scope>
    <source>
        <strain evidence="3">ATCC 6013</strain>
    </source>
</reference>
<dbReference type="KEGG" id="cpat:CLPA_c37650"/>
<dbReference type="SUPFAM" id="SSF143422">
    <property type="entry name" value="Transposase IS200-like"/>
    <property type="match status" value="1"/>
</dbReference>
<dbReference type="AlphaFoldDB" id="A0A0H3JAS6"/>
<dbReference type="PATRIC" id="fig|1262449.3.peg.3708"/>
<dbReference type="Pfam" id="PF01797">
    <property type="entry name" value="Y1_Tnp"/>
    <property type="match status" value="1"/>
</dbReference>